<evidence type="ECO:0000256" key="10">
    <source>
        <dbReference type="SAM" id="MobiDB-lite"/>
    </source>
</evidence>
<dbReference type="GO" id="GO:0005634">
    <property type="term" value="C:nucleus"/>
    <property type="evidence" value="ECO:0007669"/>
    <property type="project" value="UniProtKB-SubCell"/>
</dbReference>
<dbReference type="PANTHER" id="PTHR31251:SF169">
    <property type="entry name" value="SQUAMOSA PROMOTER-BINDING-LIKE PROTEIN 8"/>
    <property type="match status" value="1"/>
</dbReference>
<evidence type="ECO:0000313" key="14">
    <source>
        <dbReference type="Proteomes" id="UP000636800"/>
    </source>
</evidence>
<evidence type="ECO:0000256" key="8">
    <source>
        <dbReference type="ARBA" id="ARBA00023242"/>
    </source>
</evidence>
<keyword evidence="4" id="KW-0862">Zinc</keyword>
<evidence type="ECO:0000256" key="3">
    <source>
        <dbReference type="ARBA" id="ARBA00022771"/>
    </source>
</evidence>
<keyword evidence="6" id="KW-0238">DNA-binding</keyword>
<evidence type="ECO:0000313" key="12">
    <source>
        <dbReference type="EMBL" id="KAG0457171.1"/>
    </source>
</evidence>
<keyword evidence="3 9" id="KW-0863">Zinc-finger</keyword>
<dbReference type="OrthoDB" id="514967at2759"/>
<feature type="compositionally biased region" description="Polar residues" evidence="10">
    <location>
        <begin position="264"/>
        <end position="274"/>
    </location>
</feature>
<evidence type="ECO:0000256" key="1">
    <source>
        <dbReference type="ARBA" id="ARBA00004123"/>
    </source>
</evidence>
<keyword evidence="2" id="KW-0479">Metal-binding</keyword>
<dbReference type="PROSITE" id="PS51141">
    <property type="entry name" value="ZF_SBP"/>
    <property type="match status" value="1"/>
</dbReference>
<evidence type="ECO:0000313" key="13">
    <source>
        <dbReference type="EMBL" id="KAG0458877.1"/>
    </source>
</evidence>
<evidence type="ECO:0000256" key="4">
    <source>
        <dbReference type="ARBA" id="ARBA00022833"/>
    </source>
</evidence>
<protein>
    <recommendedName>
        <fullName evidence="11">SBP-type domain-containing protein</fullName>
    </recommendedName>
</protein>
<evidence type="ECO:0000256" key="6">
    <source>
        <dbReference type="ARBA" id="ARBA00023125"/>
    </source>
</evidence>
<organism evidence="12 14">
    <name type="scientific">Vanilla planifolia</name>
    <name type="common">Vanilla</name>
    <dbReference type="NCBI Taxonomy" id="51239"/>
    <lineage>
        <taxon>Eukaryota</taxon>
        <taxon>Viridiplantae</taxon>
        <taxon>Streptophyta</taxon>
        <taxon>Embryophyta</taxon>
        <taxon>Tracheophyta</taxon>
        <taxon>Spermatophyta</taxon>
        <taxon>Magnoliopsida</taxon>
        <taxon>Liliopsida</taxon>
        <taxon>Asparagales</taxon>
        <taxon>Orchidaceae</taxon>
        <taxon>Vanilloideae</taxon>
        <taxon>Vanilleae</taxon>
        <taxon>Vanilla</taxon>
    </lineage>
</organism>
<dbReference type="FunFam" id="4.10.1100.10:FF:000001">
    <property type="entry name" value="Squamosa promoter-binding-like protein 14"/>
    <property type="match status" value="1"/>
</dbReference>
<keyword evidence="14" id="KW-1185">Reference proteome</keyword>
<feature type="region of interest" description="Disordered" evidence="10">
    <location>
        <begin position="187"/>
        <end position="274"/>
    </location>
</feature>
<dbReference type="Proteomes" id="UP000636800">
    <property type="component" value="Chromosome 12"/>
</dbReference>
<evidence type="ECO:0000313" key="15">
    <source>
        <dbReference type="Proteomes" id="UP000639772"/>
    </source>
</evidence>
<evidence type="ECO:0000256" key="7">
    <source>
        <dbReference type="ARBA" id="ARBA00023163"/>
    </source>
</evidence>
<dbReference type="InterPro" id="IPR004333">
    <property type="entry name" value="SBP_dom"/>
</dbReference>
<proteinExistence type="predicted"/>
<evidence type="ECO:0000256" key="2">
    <source>
        <dbReference type="ARBA" id="ARBA00022723"/>
    </source>
</evidence>
<feature type="compositionally biased region" description="Low complexity" evidence="10">
    <location>
        <begin position="200"/>
        <end position="213"/>
    </location>
</feature>
<dbReference type="GO" id="GO:0008270">
    <property type="term" value="F:zinc ion binding"/>
    <property type="evidence" value="ECO:0007669"/>
    <property type="project" value="UniProtKB-KW"/>
</dbReference>
<comment type="caution">
    <text evidence="12">The sequence shown here is derived from an EMBL/GenBank/DDBJ whole genome shotgun (WGS) entry which is preliminary data.</text>
</comment>
<gene>
    <name evidence="13" type="ORF">HPP92_022005</name>
    <name evidence="12" type="ORF">HPP92_022328</name>
</gene>
<dbReference type="Gene3D" id="4.10.1100.10">
    <property type="entry name" value="Transcription factor, SBP-box domain"/>
    <property type="match status" value="1"/>
</dbReference>
<dbReference type="PANTHER" id="PTHR31251">
    <property type="entry name" value="SQUAMOSA PROMOTER-BINDING-LIKE PROTEIN 4"/>
    <property type="match status" value="1"/>
</dbReference>
<dbReference type="EMBL" id="JADCNM010000012">
    <property type="protein sequence ID" value="KAG0458877.1"/>
    <property type="molecule type" value="Genomic_DNA"/>
</dbReference>
<name>A0A835PRT3_VANPL</name>
<feature type="compositionally biased region" description="Low complexity" evidence="10">
    <location>
        <begin position="233"/>
        <end position="258"/>
    </location>
</feature>
<keyword evidence="8" id="KW-0539">Nucleus</keyword>
<keyword evidence="7" id="KW-0804">Transcription</keyword>
<dbReference type="GO" id="GO:0003677">
    <property type="term" value="F:DNA binding"/>
    <property type="evidence" value="ECO:0007669"/>
    <property type="project" value="UniProtKB-KW"/>
</dbReference>
<dbReference type="Proteomes" id="UP000639772">
    <property type="component" value="Chromosome 12"/>
</dbReference>
<keyword evidence="5" id="KW-0805">Transcription regulation</keyword>
<dbReference type="InterPro" id="IPR044817">
    <property type="entry name" value="SBP-like"/>
</dbReference>
<dbReference type="Pfam" id="PF03110">
    <property type="entry name" value="SBP"/>
    <property type="match status" value="1"/>
</dbReference>
<evidence type="ECO:0000256" key="9">
    <source>
        <dbReference type="PROSITE-ProRule" id="PRU00470"/>
    </source>
</evidence>
<evidence type="ECO:0000256" key="5">
    <source>
        <dbReference type="ARBA" id="ARBA00023015"/>
    </source>
</evidence>
<comment type="subcellular location">
    <subcellularLocation>
        <location evidence="1">Nucleus</location>
    </subcellularLocation>
</comment>
<accession>A0A835PRT3</accession>
<dbReference type="SUPFAM" id="SSF103612">
    <property type="entry name" value="SBT domain"/>
    <property type="match status" value="1"/>
</dbReference>
<reference evidence="14 15" key="1">
    <citation type="journal article" date="2020" name="Nat. Food">
        <title>A phased Vanilla planifolia genome enables genetic improvement of flavour and production.</title>
        <authorList>
            <person name="Hasing T."/>
            <person name="Tang H."/>
            <person name="Brym M."/>
            <person name="Khazi F."/>
            <person name="Huang T."/>
            <person name="Chambers A.H."/>
        </authorList>
    </citation>
    <scope>NUCLEOTIDE SEQUENCE [LARGE SCALE GENOMIC DNA]</scope>
    <source>
        <tissue evidence="12">Leaf</tissue>
    </source>
</reference>
<feature type="domain" description="SBP-type" evidence="11">
    <location>
        <begin position="119"/>
        <end position="196"/>
    </location>
</feature>
<evidence type="ECO:0000259" key="11">
    <source>
        <dbReference type="PROSITE" id="PS51141"/>
    </source>
</evidence>
<dbReference type="InterPro" id="IPR036893">
    <property type="entry name" value="SBP_sf"/>
</dbReference>
<dbReference type="AlphaFoldDB" id="A0A835PRT3"/>
<sequence>MMLEYEWSNPAAAAAAAMLLFGDGGHEAAVAGGERGPSIFDHYGGGHGVGDFFAPPALFSTTTAAPATAACGQRYGLGLPPAPAAARIGLNLGGRTYFSSASPEEEMAMGRVCRRRTRTARCQAEGCGADLTHAKHYHRRHKVCEFHSKASIVIAAGLSQRFCQQCSRFHVLAEFDQGKRSCRKRLADHNRRRRKSQDLTTINTNGNTSGNTIAVINKSNGSEKSETVILDASSSNNSRNNNNNNNNNENKNYNNLNSLEVNPDTGSSVTGVSSPAASAVGMALGLGCSGGGGIVASPTGTGLSGSSSTVTSPTRVPFLAQFGEFRGHEYRFLSWEDGEDGGSIRSLYPSK</sequence>
<dbReference type="EMBL" id="JADCNL010000012">
    <property type="protein sequence ID" value="KAG0457171.1"/>
    <property type="molecule type" value="Genomic_DNA"/>
</dbReference>